<accession>F8DD51</accession>
<evidence type="ECO:0000313" key="2">
    <source>
        <dbReference type="EMBL" id="AEH38938.1"/>
    </source>
</evidence>
<dbReference type="EMBL" id="CP002840">
    <property type="protein sequence ID" value="AEH38938.1"/>
    <property type="molecule type" value="Genomic_DNA"/>
</dbReference>
<protein>
    <submittedName>
        <fullName evidence="2">Sulfatase</fullName>
    </submittedName>
</protein>
<dbReference type="PANTHER" id="PTHR43751:SF3">
    <property type="entry name" value="SULFATASE N-TERMINAL DOMAIN-CONTAINING PROTEIN"/>
    <property type="match status" value="1"/>
</dbReference>
<dbReference type="OrthoDB" id="3164at2157"/>
<reference evidence="3" key="1">
    <citation type="journal article" date="2012" name="Stand. Genomic Sci.">
        <title>Complete genome sequence of Halopiger xanaduensis type strain (SH-6(T)).</title>
        <authorList>
            <person name="Anderson I."/>
            <person name="Tindall B.J."/>
            <person name="Rohde M."/>
            <person name="Lucas S."/>
            <person name="Han J."/>
            <person name="Lapidus A."/>
            <person name="Cheng J.F."/>
            <person name="Goodwin L."/>
            <person name="Pitluck S."/>
            <person name="Peters L."/>
            <person name="Pati A."/>
            <person name="Mikhailova N."/>
            <person name="Pagani I."/>
            <person name="Teshima H."/>
            <person name="Han C."/>
            <person name="Tapia R."/>
            <person name="Land M."/>
            <person name="Woyke T."/>
            <person name="Klenk H.P."/>
            <person name="Kyrpides N."/>
            <person name="Ivanova N."/>
        </authorList>
    </citation>
    <scope>NUCLEOTIDE SEQUENCE [LARGE SCALE GENOMIC DNA]</scope>
    <source>
        <strain evidence="3">DSM 18323 / JCM 14033 / SH-6</strain>
        <plasmid evidence="3">Plasmid pHALXA01</plasmid>
    </source>
</reference>
<geneLocation type="plasmid" evidence="2 3">
    <name>pHALXA01</name>
</geneLocation>
<dbReference type="PANTHER" id="PTHR43751">
    <property type="entry name" value="SULFATASE"/>
    <property type="match status" value="1"/>
</dbReference>
<dbReference type="GeneID" id="10795206"/>
<sequence length="458" mass="51612">MTAVFLITLDAFRADLISEEVTPFLWKASSQGINFTNAVATGSGTSSAFPGILAGTLPLQHGYAKLREEHTTIAEQLPSSVSTIGVSSSTPTSSVYNFDTGFDDFTGIEGESRVSEVREKVRNSDFIRNNQTVLHIGEKITQLLRKATASSEEDEIPYLRAETVTKSLFEKIDGQTEDLFVWAHYMDTHTPYYPPDQHFRGKPDSYSRTEINTIISEYHPKILEEDAECSLSDAVLNALWDYYEAEASYIDSNIKELASHIREQYDEFTLIICADHGEEFGEHGHFGHPPKLYEELVHVPLIIYSDRHEPKTVSKPVSVARVPATVADLFDVEPSAEWKTPSLLTEDGSQNDRPVFSELSHTPKEGLGGTVQPEKAILSVRKGRWKYILNKQTDSEELYDLSVDDRERNNVIDEHREIANELRQLCNERLDEISSNDSQIDVSTDVSDRLEKLGYIEK</sequence>
<dbReference type="Proteomes" id="UP000006794">
    <property type="component" value="Plasmid pHALXA01"/>
</dbReference>
<dbReference type="Gene3D" id="3.40.720.10">
    <property type="entry name" value="Alkaline Phosphatase, subunit A"/>
    <property type="match status" value="1"/>
</dbReference>
<dbReference type="InterPro" id="IPR000917">
    <property type="entry name" value="Sulfatase_N"/>
</dbReference>
<dbReference type="HOGENOM" id="CLU_006332_14_1_2"/>
<keyword evidence="2" id="KW-0614">Plasmid</keyword>
<dbReference type="Gene3D" id="3.30.1120.10">
    <property type="match status" value="1"/>
</dbReference>
<dbReference type="SUPFAM" id="SSF53649">
    <property type="entry name" value="Alkaline phosphatase-like"/>
    <property type="match status" value="1"/>
</dbReference>
<keyword evidence="3" id="KW-1185">Reference proteome</keyword>
<feature type="domain" description="Sulfatase N-terminal" evidence="1">
    <location>
        <begin position="4"/>
        <end position="332"/>
    </location>
</feature>
<dbReference type="RefSeq" id="WP_013875666.1">
    <property type="nucleotide sequence ID" value="NC_015658.1"/>
</dbReference>
<dbReference type="InterPro" id="IPR052701">
    <property type="entry name" value="GAG_Ulvan_Degrading_Sulfatases"/>
</dbReference>
<dbReference type="KEGG" id="hxa:Halxa_0335"/>
<dbReference type="Pfam" id="PF00884">
    <property type="entry name" value="Sulfatase"/>
    <property type="match status" value="1"/>
</dbReference>
<evidence type="ECO:0000259" key="1">
    <source>
        <dbReference type="Pfam" id="PF00884"/>
    </source>
</evidence>
<proteinExistence type="predicted"/>
<gene>
    <name evidence="2" type="ordered locus">Halxa_0335</name>
</gene>
<name>F8DD51_HALXS</name>
<dbReference type="InterPro" id="IPR017850">
    <property type="entry name" value="Alkaline_phosphatase_core_sf"/>
</dbReference>
<evidence type="ECO:0000313" key="3">
    <source>
        <dbReference type="Proteomes" id="UP000006794"/>
    </source>
</evidence>
<organism evidence="2 3">
    <name type="scientific">Halopiger xanaduensis (strain DSM 18323 / JCM 14033 / SH-6)</name>
    <dbReference type="NCBI Taxonomy" id="797210"/>
    <lineage>
        <taxon>Archaea</taxon>
        <taxon>Methanobacteriati</taxon>
        <taxon>Methanobacteriota</taxon>
        <taxon>Stenosarchaea group</taxon>
        <taxon>Halobacteria</taxon>
        <taxon>Halobacteriales</taxon>
        <taxon>Natrialbaceae</taxon>
        <taxon>Halopiger</taxon>
    </lineage>
</organism>
<dbReference type="AlphaFoldDB" id="F8DD51"/>